<organism evidence="2 3">
    <name type="scientific">Rhipicephalus sanguineus</name>
    <name type="common">Brown dog tick</name>
    <name type="synonym">Ixodes sanguineus</name>
    <dbReference type="NCBI Taxonomy" id="34632"/>
    <lineage>
        <taxon>Eukaryota</taxon>
        <taxon>Metazoa</taxon>
        <taxon>Ecdysozoa</taxon>
        <taxon>Arthropoda</taxon>
        <taxon>Chelicerata</taxon>
        <taxon>Arachnida</taxon>
        <taxon>Acari</taxon>
        <taxon>Parasitiformes</taxon>
        <taxon>Ixodida</taxon>
        <taxon>Ixodoidea</taxon>
        <taxon>Ixodidae</taxon>
        <taxon>Rhipicephalinae</taxon>
        <taxon>Rhipicephalus</taxon>
        <taxon>Rhipicephalus</taxon>
    </lineage>
</organism>
<accession>A0A9D4PYK2</accession>
<feature type="signal peptide" evidence="1">
    <location>
        <begin position="1"/>
        <end position="21"/>
    </location>
</feature>
<keyword evidence="1" id="KW-0732">Signal</keyword>
<sequence length="96" mass="10729">MMFVLCLLAVLESSALTPASAHNVCDKPPDPSLMKKVLRPTAKVLLDCVADVLILHKVNTSFLNKVNHRLMVALPKGYAKLCNYQLVVFLLIYEYL</sequence>
<reference evidence="2" key="1">
    <citation type="journal article" date="2020" name="Cell">
        <title>Large-Scale Comparative Analyses of Tick Genomes Elucidate Their Genetic Diversity and Vector Capacities.</title>
        <authorList>
            <consortium name="Tick Genome and Microbiome Consortium (TIGMIC)"/>
            <person name="Jia N."/>
            <person name="Wang J."/>
            <person name="Shi W."/>
            <person name="Du L."/>
            <person name="Sun Y."/>
            <person name="Zhan W."/>
            <person name="Jiang J.F."/>
            <person name="Wang Q."/>
            <person name="Zhang B."/>
            <person name="Ji P."/>
            <person name="Bell-Sakyi L."/>
            <person name="Cui X.M."/>
            <person name="Yuan T.T."/>
            <person name="Jiang B.G."/>
            <person name="Yang W.F."/>
            <person name="Lam T.T."/>
            <person name="Chang Q.C."/>
            <person name="Ding S.J."/>
            <person name="Wang X.J."/>
            <person name="Zhu J.G."/>
            <person name="Ruan X.D."/>
            <person name="Zhao L."/>
            <person name="Wei J.T."/>
            <person name="Ye R.Z."/>
            <person name="Que T.C."/>
            <person name="Du C.H."/>
            <person name="Zhou Y.H."/>
            <person name="Cheng J.X."/>
            <person name="Dai P.F."/>
            <person name="Guo W.B."/>
            <person name="Han X.H."/>
            <person name="Huang E.J."/>
            <person name="Li L.F."/>
            <person name="Wei W."/>
            <person name="Gao Y.C."/>
            <person name="Liu J.Z."/>
            <person name="Shao H.Z."/>
            <person name="Wang X."/>
            <person name="Wang C.C."/>
            <person name="Yang T.C."/>
            <person name="Huo Q.B."/>
            <person name="Li W."/>
            <person name="Chen H.Y."/>
            <person name="Chen S.E."/>
            <person name="Zhou L.G."/>
            <person name="Ni X.B."/>
            <person name="Tian J.H."/>
            <person name="Sheng Y."/>
            <person name="Liu T."/>
            <person name="Pan Y.S."/>
            <person name="Xia L.Y."/>
            <person name="Li J."/>
            <person name="Zhao F."/>
            <person name="Cao W.C."/>
        </authorList>
    </citation>
    <scope>NUCLEOTIDE SEQUENCE</scope>
    <source>
        <strain evidence="2">Rsan-2018</strain>
    </source>
</reference>
<proteinExistence type="predicted"/>
<evidence type="ECO:0000256" key="1">
    <source>
        <dbReference type="SAM" id="SignalP"/>
    </source>
</evidence>
<evidence type="ECO:0000313" key="3">
    <source>
        <dbReference type="Proteomes" id="UP000821837"/>
    </source>
</evidence>
<evidence type="ECO:0008006" key="4">
    <source>
        <dbReference type="Google" id="ProtNLM"/>
    </source>
</evidence>
<keyword evidence="3" id="KW-1185">Reference proteome</keyword>
<protein>
    <recommendedName>
        <fullName evidence="4">Secreted protein</fullName>
    </recommendedName>
</protein>
<dbReference type="AlphaFoldDB" id="A0A9D4PYK2"/>
<name>A0A9D4PYK2_RHISA</name>
<dbReference type="Proteomes" id="UP000821837">
    <property type="component" value="Unassembled WGS sequence"/>
</dbReference>
<feature type="chain" id="PRO_5039589618" description="Secreted protein" evidence="1">
    <location>
        <begin position="22"/>
        <end position="96"/>
    </location>
</feature>
<evidence type="ECO:0000313" key="2">
    <source>
        <dbReference type="EMBL" id="KAH7957557.1"/>
    </source>
</evidence>
<dbReference type="VEuPathDB" id="VectorBase:RSAN_047271"/>
<reference evidence="2" key="2">
    <citation type="submission" date="2021-09" db="EMBL/GenBank/DDBJ databases">
        <authorList>
            <person name="Jia N."/>
            <person name="Wang J."/>
            <person name="Shi W."/>
            <person name="Du L."/>
            <person name="Sun Y."/>
            <person name="Zhan W."/>
            <person name="Jiang J."/>
            <person name="Wang Q."/>
            <person name="Zhang B."/>
            <person name="Ji P."/>
            <person name="Sakyi L.B."/>
            <person name="Cui X."/>
            <person name="Yuan T."/>
            <person name="Jiang B."/>
            <person name="Yang W."/>
            <person name="Lam T.T.-Y."/>
            <person name="Chang Q."/>
            <person name="Ding S."/>
            <person name="Wang X."/>
            <person name="Zhu J."/>
            <person name="Ruan X."/>
            <person name="Zhao L."/>
            <person name="Wei J."/>
            <person name="Que T."/>
            <person name="Du C."/>
            <person name="Cheng J."/>
            <person name="Dai P."/>
            <person name="Han X."/>
            <person name="Huang E."/>
            <person name="Gao Y."/>
            <person name="Liu J."/>
            <person name="Shao H."/>
            <person name="Ye R."/>
            <person name="Li L."/>
            <person name="Wei W."/>
            <person name="Wang X."/>
            <person name="Wang C."/>
            <person name="Huo Q."/>
            <person name="Li W."/>
            <person name="Guo W."/>
            <person name="Chen H."/>
            <person name="Chen S."/>
            <person name="Zhou L."/>
            <person name="Zhou L."/>
            <person name="Ni X."/>
            <person name="Tian J."/>
            <person name="Zhou Y."/>
            <person name="Sheng Y."/>
            <person name="Liu T."/>
            <person name="Pan Y."/>
            <person name="Xia L."/>
            <person name="Li J."/>
            <person name="Zhao F."/>
            <person name="Cao W."/>
        </authorList>
    </citation>
    <scope>NUCLEOTIDE SEQUENCE</scope>
    <source>
        <strain evidence="2">Rsan-2018</strain>
        <tissue evidence="2">Larvae</tissue>
    </source>
</reference>
<comment type="caution">
    <text evidence="2">The sequence shown here is derived from an EMBL/GenBank/DDBJ whole genome shotgun (WGS) entry which is preliminary data.</text>
</comment>
<dbReference type="EMBL" id="JABSTV010001250">
    <property type="protein sequence ID" value="KAH7957557.1"/>
    <property type="molecule type" value="Genomic_DNA"/>
</dbReference>
<gene>
    <name evidence="2" type="ORF">HPB52_020079</name>
</gene>